<name>A0A0G3XNN5_9SPHN</name>
<gene>
    <name evidence="1" type="ORF">AB433_18980</name>
</gene>
<dbReference type="AlphaFoldDB" id="A0A0G3XNN5"/>
<evidence type="ECO:0000313" key="2">
    <source>
        <dbReference type="Proteomes" id="UP000035287"/>
    </source>
</evidence>
<keyword evidence="1" id="KW-0614">Plasmid</keyword>
<dbReference type="KEGG" id="cna:AB433_18980"/>
<proteinExistence type="predicted"/>
<keyword evidence="2" id="KW-1185">Reference proteome</keyword>
<accession>A0A0G3XNN5</accession>
<sequence length="67" mass="7572">MSYDHQEIGDFANERDAQDWAERNGIDVRDLHLRAVRGRGVTLSVRRSALGDSATSDLSYGRRTGFF</sequence>
<dbReference type="EMBL" id="CP011772">
    <property type="protein sequence ID" value="AKM12216.1"/>
    <property type="molecule type" value="Genomic_DNA"/>
</dbReference>
<dbReference type="OrthoDB" id="7391821at2"/>
<dbReference type="RefSeq" id="WP_037486428.1">
    <property type="nucleotide sequence ID" value="NZ_CP011772.1"/>
</dbReference>
<protein>
    <submittedName>
        <fullName evidence="1">Uncharacterized protein</fullName>
    </submittedName>
</protein>
<dbReference type="Proteomes" id="UP000035287">
    <property type="component" value="Plasmid p2"/>
</dbReference>
<reference evidence="1 2" key="1">
    <citation type="submission" date="2015-06" db="EMBL/GenBank/DDBJ databases">
        <authorList>
            <person name="Zeng Y."/>
            <person name="Huang Y."/>
        </authorList>
    </citation>
    <scope>NUCLEOTIDE SEQUENCE [LARGE SCALE GENOMIC DNA]</scope>
    <source>
        <strain evidence="1 2">PQ-2</strain>
        <plasmid evidence="1 2">p2</plasmid>
    </source>
</reference>
<dbReference type="PATRIC" id="fig|1348774.3.peg.4003"/>
<evidence type="ECO:0000313" key="1">
    <source>
        <dbReference type="EMBL" id="AKM12216.1"/>
    </source>
</evidence>
<organism evidence="1 2">
    <name type="scientific">Croceicoccus naphthovorans</name>
    <dbReference type="NCBI Taxonomy" id="1348774"/>
    <lineage>
        <taxon>Bacteria</taxon>
        <taxon>Pseudomonadati</taxon>
        <taxon>Pseudomonadota</taxon>
        <taxon>Alphaproteobacteria</taxon>
        <taxon>Sphingomonadales</taxon>
        <taxon>Erythrobacteraceae</taxon>
        <taxon>Croceicoccus</taxon>
    </lineage>
</organism>
<geneLocation type="plasmid" evidence="1 2">
    <name>p2</name>
</geneLocation>